<dbReference type="EMBL" id="JAYWIO010000003">
    <property type="protein sequence ID" value="KAK7276696.1"/>
    <property type="molecule type" value="Genomic_DNA"/>
</dbReference>
<feature type="compositionally biased region" description="Basic and acidic residues" evidence="1">
    <location>
        <begin position="20"/>
        <end position="31"/>
    </location>
</feature>
<organism evidence="2 3">
    <name type="scientific">Crotalaria pallida</name>
    <name type="common">Smooth rattlebox</name>
    <name type="synonym">Crotalaria striata</name>
    <dbReference type="NCBI Taxonomy" id="3830"/>
    <lineage>
        <taxon>Eukaryota</taxon>
        <taxon>Viridiplantae</taxon>
        <taxon>Streptophyta</taxon>
        <taxon>Embryophyta</taxon>
        <taxon>Tracheophyta</taxon>
        <taxon>Spermatophyta</taxon>
        <taxon>Magnoliopsida</taxon>
        <taxon>eudicotyledons</taxon>
        <taxon>Gunneridae</taxon>
        <taxon>Pentapetalae</taxon>
        <taxon>rosids</taxon>
        <taxon>fabids</taxon>
        <taxon>Fabales</taxon>
        <taxon>Fabaceae</taxon>
        <taxon>Papilionoideae</taxon>
        <taxon>50 kb inversion clade</taxon>
        <taxon>genistoids sensu lato</taxon>
        <taxon>core genistoids</taxon>
        <taxon>Crotalarieae</taxon>
        <taxon>Crotalaria</taxon>
    </lineage>
</organism>
<sequence>MSLRLRCHRILPSRTIDGVDHRVRDRSSEEEFRAEDDATEFSDDVEVGRDDRSEEAREPYEMPLSLPEEDGSDDGYDCKTEEKVVLMEAAREIMKKESYVVNFDATQSFNMKLNNNRDDLIRITNPTVFLSL</sequence>
<evidence type="ECO:0000313" key="3">
    <source>
        <dbReference type="Proteomes" id="UP001372338"/>
    </source>
</evidence>
<proteinExistence type="predicted"/>
<comment type="caution">
    <text evidence="2">The sequence shown here is derived from an EMBL/GenBank/DDBJ whole genome shotgun (WGS) entry which is preliminary data.</text>
</comment>
<name>A0AAN9FK52_CROPI</name>
<feature type="compositionally biased region" description="Basic and acidic residues" evidence="1">
    <location>
        <begin position="46"/>
        <end position="60"/>
    </location>
</feature>
<evidence type="ECO:0000256" key="1">
    <source>
        <dbReference type="SAM" id="MobiDB-lite"/>
    </source>
</evidence>
<reference evidence="2 3" key="1">
    <citation type="submission" date="2024-01" db="EMBL/GenBank/DDBJ databases">
        <title>The genomes of 5 underutilized Papilionoideae crops provide insights into root nodulation and disease resistanc.</title>
        <authorList>
            <person name="Yuan L."/>
        </authorList>
    </citation>
    <scope>NUCLEOTIDE SEQUENCE [LARGE SCALE GENOMIC DNA]</scope>
    <source>
        <strain evidence="2">ZHUSHIDOU_FW_LH</strain>
        <tissue evidence="2">Leaf</tissue>
    </source>
</reference>
<evidence type="ECO:0000313" key="2">
    <source>
        <dbReference type="EMBL" id="KAK7276696.1"/>
    </source>
</evidence>
<gene>
    <name evidence="2" type="ORF">RIF29_17840</name>
</gene>
<protein>
    <submittedName>
        <fullName evidence="2">Uncharacterized protein</fullName>
    </submittedName>
</protein>
<dbReference type="AlphaFoldDB" id="A0AAN9FK52"/>
<keyword evidence="3" id="KW-1185">Reference proteome</keyword>
<feature type="region of interest" description="Disordered" evidence="1">
    <location>
        <begin position="20"/>
        <end position="77"/>
    </location>
</feature>
<feature type="compositionally biased region" description="Acidic residues" evidence="1">
    <location>
        <begin position="32"/>
        <end position="45"/>
    </location>
</feature>
<dbReference type="Proteomes" id="UP001372338">
    <property type="component" value="Unassembled WGS sequence"/>
</dbReference>
<accession>A0AAN9FK52</accession>